<dbReference type="EMBL" id="CP000937">
    <property type="protein sequence ID" value="ABZ87409.1"/>
    <property type="molecule type" value="Genomic_DNA"/>
</dbReference>
<dbReference type="KEGG" id="fph:Fphi_1183"/>
<organism evidence="1">
    <name type="scientific">Francisella philomiragia subsp. philomiragia (strain ATCC 25017 / CCUG 19701 / FSC 153 / O#319-036)</name>
    <dbReference type="NCBI Taxonomy" id="484022"/>
    <lineage>
        <taxon>Bacteria</taxon>
        <taxon>Pseudomonadati</taxon>
        <taxon>Pseudomonadota</taxon>
        <taxon>Gammaproteobacteria</taxon>
        <taxon>Thiotrichales</taxon>
        <taxon>Francisellaceae</taxon>
        <taxon>Francisella</taxon>
    </lineage>
</organism>
<protein>
    <submittedName>
        <fullName evidence="1">Uncharacterized protein</fullName>
    </submittedName>
</protein>
<proteinExistence type="predicted"/>
<name>B0TXF1_FRAP2</name>
<gene>
    <name evidence="1" type="ordered locus">Fphi_1183</name>
</gene>
<accession>B0TXF1</accession>
<dbReference type="AlphaFoldDB" id="B0TXF1"/>
<dbReference type="HOGENOM" id="CLU_2787833_0_0_6"/>
<reference evidence="1" key="1">
    <citation type="submission" date="2009-01" db="EMBL/GenBank/DDBJ databases">
        <title>Complete sequence of chromosome of Francisella philomiragia subsp. philomiragia ATCC 25017.</title>
        <authorList>
            <consortium name="US DOE Joint Genome Institute"/>
            <person name="Copeland A."/>
            <person name="Lucas S."/>
            <person name="Lapidus A."/>
            <person name="Barry K."/>
            <person name="Detter J.C."/>
            <person name="Glavina del Rio T."/>
            <person name="Hammon N."/>
            <person name="Israni S."/>
            <person name="Dalin E."/>
            <person name="Tice H."/>
            <person name="Pitluck S."/>
            <person name="Chain P."/>
            <person name="Malfatti S."/>
            <person name="Shin M."/>
            <person name="Vergez L."/>
            <person name="Schmutz J."/>
            <person name="Larimer F."/>
            <person name="Land M."/>
            <person name="Hauser L."/>
            <person name="Richardson P."/>
        </authorList>
    </citation>
    <scope>NUCLEOTIDE SEQUENCE</scope>
    <source>
        <strain evidence="1">ATCC 25017</strain>
    </source>
</reference>
<sequence length="68" mass="7520">MGIVDSSTMAYADDQKTSPIVYIKDLPSSKLIAINSNGETLIADKLAKTWRNFGSDNTDARLYSQCLY</sequence>
<evidence type="ECO:0000313" key="1">
    <source>
        <dbReference type="EMBL" id="ABZ87409.1"/>
    </source>
</evidence>